<evidence type="ECO:0000256" key="3">
    <source>
        <dbReference type="ARBA" id="ARBA00022741"/>
    </source>
</evidence>
<dbReference type="InterPro" id="IPR003439">
    <property type="entry name" value="ABC_transporter-like_ATP-bd"/>
</dbReference>
<evidence type="ECO:0000313" key="7">
    <source>
        <dbReference type="EMBL" id="QFF92392.1"/>
    </source>
</evidence>
<dbReference type="SUPFAM" id="SSF52540">
    <property type="entry name" value="P-loop containing nucleoside triphosphate hydrolases"/>
    <property type="match status" value="1"/>
</dbReference>
<keyword evidence="5" id="KW-0046">Antibiotic resistance</keyword>
<dbReference type="GO" id="GO:0005524">
    <property type="term" value="F:ATP binding"/>
    <property type="evidence" value="ECO:0007669"/>
    <property type="project" value="UniProtKB-KW"/>
</dbReference>
<dbReference type="PANTHER" id="PTHR42711">
    <property type="entry name" value="ABC TRANSPORTER ATP-BINDING PROTEIN"/>
    <property type="match status" value="1"/>
</dbReference>
<accession>A0A5J6SFZ5</accession>
<gene>
    <name evidence="7" type="primary">tunI</name>
</gene>
<dbReference type="EMBL" id="MH813485">
    <property type="protein sequence ID" value="QFF92392.1"/>
    <property type="molecule type" value="Genomic_DNA"/>
</dbReference>
<keyword evidence="2" id="KW-0813">Transport</keyword>
<keyword evidence="3" id="KW-0547">Nucleotide-binding</keyword>
<dbReference type="Pfam" id="PF00005">
    <property type="entry name" value="ABC_tran"/>
    <property type="match status" value="1"/>
</dbReference>
<dbReference type="PROSITE" id="PS00211">
    <property type="entry name" value="ABC_TRANSPORTER_1"/>
    <property type="match status" value="1"/>
</dbReference>
<dbReference type="AlphaFoldDB" id="A0A5J6SFZ5"/>
<evidence type="ECO:0000256" key="4">
    <source>
        <dbReference type="ARBA" id="ARBA00022840"/>
    </source>
</evidence>
<dbReference type="InterPro" id="IPR027417">
    <property type="entry name" value="P-loop_NTPase"/>
</dbReference>
<comment type="subcellular location">
    <subcellularLocation>
        <location evidence="1">Cell membrane</location>
        <topology evidence="1">Peripheral membrane protein</topology>
    </subcellularLocation>
</comment>
<feature type="domain" description="ABC transporter" evidence="6">
    <location>
        <begin position="13"/>
        <end position="245"/>
    </location>
</feature>
<dbReference type="Gene3D" id="3.40.50.300">
    <property type="entry name" value="P-loop containing nucleotide triphosphate hydrolases"/>
    <property type="match status" value="1"/>
</dbReference>
<evidence type="ECO:0000256" key="5">
    <source>
        <dbReference type="ARBA" id="ARBA00023251"/>
    </source>
</evidence>
<dbReference type="InterPro" id="IPR050763">
    <property type="entry name" value="ABC_transporter_ATP-binding"/>
</dbReference>
<evidence type="ECO:0000256" key="2">
    <source>
        <dbReference type="ARBA" id="ARBA00022448"/>
    </source>
</evidence>
<reference evidence="7" key="1">
    <citation type="submission" date="2018-08" db="EMBL/GenBank/DDBJ databases">
        <title>Conservation of the tunicamycin-related biosynthetic gene cluster in the select agent Rathayibacter toxicus, and its identification in other Rathayibacter species.</title>
        <authorList>
            <person name="Tancos M.A."/>
            <person name="Sechler A.J."/>
            <person name="Davis E.W.Jr."/>
            <person name="Chang J.H."/>
            <person name="Rogers E.E."/>
        </authorList>
    </citation>
    <scope>NUCLEOTIDE SEQUENCE</scope>
    <source>
        <strain evidence="7">FH236</strain>
    </source>
</reference>
<dbReference type="SMART" id="SM00382">
    <property type="entry name" value="AAA"/>
    <property type="match status" value="1"/>
</dbReference>
<dbReference type="GO" id="GO:0046677">
    <property type="term" value="P:response to antibiotic"/>
    <property type="evidence" value="ECO:0007669"/>
    <property type="project" value="UniProtKB-KW"/>
</dbReference>
<dbReference type="PROSITE" id="PS50893">
    <property type="entry name" value="ABC_TRANSPORTER_2"/>
    <property type="match status" value="1"/>
</dbReference>
<dbReference type="PANTHER" id="PTHR42711:SF19">
    <property type="entry name" value="DOXORUBICIN RESISTANCE ATP-BINDING PROTEIN DRRA"/>
    <property type="match status" value="1"/>
</dbReference>
<dbReference type="GO" id="GO:0005886">
    <property type="term" value="C:plasma membrane"/>
    <property type="evidence" value="ECO:0007669"/>
    <property type="project" value="UniProtKB-SubCell"/>
</dbReference>
<dbReference type="InterPro" id="IPR003593">
    <property type="entry name" value="AAA+_ATPase"/>
</dbReference>
<sequence>MISDPLVVISPVFEVIELVKTYPGSSTPAVDIPHLVVPQGEVFGLLGENGAGKSSFVKMLVGLLSPDSGLVRYLGSPIQRGSVAPGSTIAYMPQSGFALNTLTVSEALMLAGRFRGLSRTERRAEHERVVNRLELGPWLHRVATRLSGGQRRLLQLGVTMIGRLPVVVLDEPTNDLDPGRRRMVWDLVGEIRAEGTTVVLITHNPIEAEQVLDTVAIMKDGCVIARGTPKGLKARLAERVHVDLHLAPDASFLLPAYATVERRSGRLVSLSIEKSKLSIFLDEIEIDRFDHFKVQSPTLEDVYRDYIA</sequence>
<dbReference type="InterPro" id="IPR017871">
    <property type="entry name" value="ABC_transporter-like_CS"/>
</dbReference>
<evidence type="ECO:0000259" key="6">
    <source>
        <dbReference type="PROSITE" id="PS50893"/>
    </source>
</evidence>
<organism evidence="7">
    <name type="scientific">Rathayibacter sp. FH 236</name>
    <dbReference type="NCBI Taxonomy" id="2615183"/>
    <lineage>
        <taxon>Bacteria</taxon>
        <taxon>Bacillati</taxon>
        <taxon>Actinomycetota</taxon>
        <taxon>Actinomycetes</taxon>
        <taxon>Micrococcales</taxon>
        <taxon>Microbacteriaceae</taxon>
        <taxon>Rathayibacter</taxon>
    </lineage>
</organism>
<proteinExistence type="predicted"/>
<protein>
    <submittedName>
        <fullName evidence="7">ABC-type multidrug transport system ATPase</fullName>
    </submittedName>
</protein>
<dbReference type="GO" id="GO:0016887">
    <property type="term" value="F:ATP hydrolysis activity"/>
    <property type="evidence" value="ECO:0007669"/>
    <property type="project" value="InterPro"/>
</dbReference>
<keyword evidence="4" id="KW-0067">ATP-binding</keyword>
<evidence type="ECO:0000256" key="1">
    <source>
        <dbReference type="ARBA" id="ARBA00004202"/>
    </source>
</evidence>
<name>A0A5J6SFZ5_9MICO</name>